<dbReference type="PANTHER" id="PTHR11606">
    <property type="entry name" value="GLUTAMATE DEHYDROGENASE"/>
    <property type="match status" value="1"/>
</dbReference>
<dbReference type="Pfam" id="PF02812">
    <property type="entry name" value="ELFV_dehydrog_N"/>
    <property type="match status" value="1"/>
</dbReference>
<feature type="binding site" evidence="5">
    <location>
        <position position="356"/>
    </location>
    <ligand>
        <name>substrate</name>
    </ligand>
</feature>
<feature type="binding site" evidence="5">
    <location>
        <position position="101"/>
    </location>
    <ligand>
        <name>substrate</name>
    </ligand>
</feature>
<evidence type="ECO:0000256" key="7">
    <source>
        <dbReference type="RuleBase" id="RU004417"/>
    </source>
</evidence>
<dbReference type="PRINTS" id="PR00082">
    <property type="entry name" value="GLFDHDRGNASE"/>
</dbReference>
<dbReference type="Pfam" id="PF00208">
    <property type="entry name" value="ELFV_dehydrog"/>
    <property type="match status" value="1"/>
</dbReference>
<dbReference type="FunFam" id="3.40.50.10860:FF:000003">
    <property type="entry name" value="Glutamate dehydrogenase"/>
    <property type="match status" value="1"/>
</dbReference>
<dbReference type="GO" id="GO:0004352">
    <property type="term" value="F:glutamate dehydrogenase (NAD+) activity"/>
    <property type="evidence" value="ECO:0007669"/>
    <property type="project" value="TreeGrafter"/>
</dbReference>
<evidence type="ECO:0000256" key="3">
    <source>
        <dbReference type="PIRNR" id="PIRNR000185"/>
    </source>
</evidence>
<dbReference type="InterPro" id="IPR036291">
    <property type="entry name" value="NAD(P)-bd_dom_sf"/>
</dbReference>
<dbReference type="InterPro" id="IPR046346">
    <property type="entry name" value="Aminoacid_DH-like_N_sf"/>
</dbReference>
<dbReference type="Gene3D" id="3.40.50.10860">
    <property type="entry name" value="Leucine Dehydrogenase, chain A, domain 1"/>
    <property type="match status" value="1"/>
</dbReference>
<evidence type="ECO:0000259" key="8">
    <source>
        <dbReference type="SMART" id="SM00839"/>
    </source>
</evidence>
<protein>
    <recommendedName>
        <fullName evidence="3">Glutamate dehydrogenase</fullName>
    </recommendedName>
</protein>
<comment type="similarity">
    <text evidence="1 3 7">Belongs to the Glu/Leu/Phe/Val dehydrogenases family.</text>
</comment>
<feature type="binding site" evidence="5">
    <location>
        <position position="228"/>
    </location>
    <ligand>
        <name>NAD(+)</name>
        <dbReference type="ChEBI" id="CHEBI:57540"/>
    </ligand>
</feature>
<dbReference type="InterPro" id="IPR006097">
    <property type="entry name" value="Glu/Leu/Phe/Val/Trp_DH_dimer"/>
</dbReference>
<sequence>MPNLSFVSPTRNSPWGTYLSQIDAVEPYLGHLARWVETLRRPKRALIVDIPIELDNGTIAHYEGYRVQHSLTRGPGKGGVRYHPDVTLEEVMALSAWMTIKNAAVNLPYGGAKGGIRLDPKTLSMKELEKVTRRYTSEIGIIIGPQQDIPAPDVNTNGQIMAWMMDTYSMNTGATATGVVTGKPIPLGGSLGRVAATGRGVFVIGREAMRRLNIAMEGARVAVQGFGNVGSIAAKLFAANGAKIVAVQDHTGTILNDRGMDMQDLLDHVAKTGGVGGFAGADHIANENFWDVKTDVLIPAALEGQITAERAQRLSTRLVLEGANGPTTPDGDQVLADRGIIVVPDVIANSGGVTVSYFEWVQDFSSFFWTEDEINVRLDKIITGAFKGIWETSEQHRISLRTAAFTVACTRVLQAREERGLYP</sequence>
<dbReference type="EMBL" id="CP116346">
    <property type="protein sequence ID" value="WIT13296.1"/>
    <property type="molecule type" value="Genomic_DNA"/>
</dbReference>
<dbReference type="InterPro" id="IPR033524">
    <property type="entry name" value="Glu/Leu/Phe/Val_DH_AS"/>
</dbReference>
<dbReference type="RefSeq" id="WP_285234406.1">
    <property type="nucleotide sequence ID" value="NZ_CP116346.1"/>
</dbReference>
<dbReference type="Proteomes" id="UP001177769">
    <property type="component" value="Chromosome"/>
</dbReference>
<dbReference type="CDD" id="cd01076">
    <property type="entry name" value="NAD_bind_1_Glu_DH"/>
    <property type="match status" value="1"/>
</dbReference>
<evidence type="ECO:0000313" key="9">
    <source>
        <dbReference type="EMBL" id="WIT13296.1"/>
    </source>
</evidence>
<organism evidence="9 10">
    <name type="scientific">Paucibacter sediminis</name>
    <dbReference type="NCBI Taxonomy" id="3019553"/>
    <lineage>
        <taxon>Bacteria</taxon>
        <taxon>Pseudomonadati</taxon>
        <taxon>Pseudomonadota</taxon>
        <taxon>Betaproteobacteria</taxon>
        <taxon>Burkholderiales</taxon>
        <taxon>Sphaerotilaceae</taxon>
        <taxon>Roseateles</taxon>
    </lineage>
</organism>
<dbReference type="SMART" id="SM00839">
    <property type="entry name" value="ELFV_dehydrog"/>
    <property type="match status" value="1"/>
</dbReference>
<keyword evidence="10" id="KW-1185">Reference proteome</keyword>
<keyword evidence="5" id="KW-0547">Nucleotide-binding</keyword>
<dbReference type="Gene3D" id="3.40.50.720">
    <property type="entry name" value="NAD(P)-binding Rossmann-like Domain"/>
    <property type="match status" value="1"/>
</dbReference>
<dbReference type="GO" id="GO:0006538">
    <property type="term" value="P:L-glutamate catabolic process"/>
    <property type="evidence" value="ECO:0007669"/>
    <property type="project" value="TreeGrafter"/>
</dbReference>
<feature type="active site" description="Proton donor" evidence="4">
    <location>
        <position position="113"/>
    </location>
</feature>
<dbReference type="AlphaFoldDB" id="A0AA95SRK3"/>
<dbReference type="InterPro" id="IPR014362">
    <property type="entry name" value="Glu_DH"/>
</dbReference>
<dbReference type="InterPro" id="IPR006096">
    <property type="entry name" value="Glu/Leu/Phe/Val/Trp_DH_C"/>
</dbReference>
<keyword evidence="5" id="KW-0520">NAD</keyword>
<evidence type="ECO:0000256" key="2">
    <source>
        <dbReference type="ARBA" id="ARBA00023002"/>
    </source>
</evidence>
<dbReference type="GO" id="GO:0000166">
    <property type="term" value="F:nucleotide binding"/>
    <property type="evidence" value="ECO:0007669"/>
    <property type="project" value="UniProtKB-KW"/>
</dbReference>
<gene>
    <name evidence="9" type="ORF">PFX98_06710</name>
</gene>
<name>A0AA95SRK3_9BURK</name>
<feature type="binding site" evidence="5">
    <location>
        <position position="77"/>
    </location>
    <ligand>
        <name>substrate</name>
    </ligand>
</feature>
<dbReference type="Gene3D" id="1.10.8.1210">
    <property type="match status" value="1"/>
</dbReference>
<evidence type="ECO:0000256" key="5">
    <source>
        <dbReference type="PIRSR" id="PIRSR000185-2"/>
    </source>
</evidence>
<reference evidence="9" key="1">
    <citation type="submission" date="2023-01" db="EMBL/GenBank/DDBJ databases">
        <title>Whole genome sequence of Paucibacter sp. S2-9 isolated from pond sediment.</title>
        <authorList>
            <person name="Jung J.Y."/>
        </authorList>
    </citation>
    <scope>NUCLEOTIDE SEQUENCE</scope>
    <source>
        <strain evidence="9">S2-9</strain>
    </source>
</reference>
<keyword evidence="2 3" id="KW-0560">Oxidoreductase</keyword>
<evidence type="ECO:0000256" key="6">
    <source>
        <dbReference type="PIRSR" id="PIRSR000185-3"/>
    </source>
</evidence>
<dbReference type="InterPro" id="IPR033922">
    <property type="entry name" value="NAD_bind_Glu_DH"/>
</dbReference>
<dbReference type="InterPro" id="IPR006095">
    <property type="entry name" value="Glu/Leu/Phe/Val/Trp_DH"/>
</dbReference>
<accession>A0AA95SRK3</accession>
<dbReference type="SUPFAM" id="SSF53223">
    <property type="entry name" value="Aminoacid dehydrogenase-like, N-terminal domain"/>
    <property type="match status" value="1"/>
</dbReference>
<feature type="domain" description="Glutamate/phenylalanine/leucine/valine/L-tryptophan dehydrogenase C-terminal" evidence="8">
    <location>
        <begin position="190"/>
        <end position="420"/>
    </location>
</feature>
<feature type="site" description="Important for catalysis" evidence="6">
    <location>
        <position position="153"/>
    </location>
</feature>
<dbReference type="PIRSF" id="PIRSF000185">
    <property type="entry name" value="Glu_DH"/>
    <property type="match status" value="1"/>
</dbReference>
<dbReference type="PANTHER" id="PTHR11606:SF13">
    <property type="entry name" value="GLUTAMATE DEHYDROGENASE 1, MITOCHONDRIAL"/>
    <property type="match status" value="1"/>
</dbReference>
<dbReference type="SUPFAM" id="SSF51735">
    <property type="entry name" value="NAD(P)-binding Rossmann-fold domains"/>
    <property type="match status" value="1"/>
</dbReference>
<evidence type="ECO:0000256" key="1">
    <source>
        <dbReference type="ARBA" id="ARBA00006382"/>
    </source>
</evidence>
<dbReference type="KEGG" id="pais:PFX98_06710"/>
<dbReference type="PROSITE" id="PS00074">
    <property type="entry name" value="GLFV_DEHYDROGENASE"/>
    <property type="match status" value="1"/>
</dbReference>
<feature type="binding site" evidence="5">
    <location>
        <position position="197"/>
    </location>
    <ligand>
        <name>NAD(+)</name>
        <dbReference type="ChEBI" id="CHEBI:57540"/>
    </ligand>
</feature>
<evidence type="ECO:0000256" key="4">
    <source>
        <dbReference type="PIRSR" id="PIRSR000185-1"/>
    </source>
</evidence>
<proteinExistence type="inferred from homology"/>
<evidence type="ECO:0000313" key="10">
    <source>
        <dbReference type="Proteomes" id="UP001177769"/>
    </source>
</evidence>